<dbReference type="PANTHER" id="PTHR43563:SF1">
    <property type="entry name" value="AMINE OXIDASE [FLAVIN-CONTAINING] B"/>
    <property type="match status" value="1"/>
</dbReference>
<dbReference type="InterPro" id="IPR050703">
    <property type="entry name" value="Flavin_MAO"/>
</dbReference>
<dbReference type="EMBL" id="MSAG01000024">
    <property type="protein sequence ID" value="PUX20321.1"/>
    <property type="molecule type" value="Genomic_DNA"/>
</dbReference>
<protein>
    <submittedName>
        <fullName evidence="3">Amine oxidase</fullName>
    </submittedName>
</protein>
<dbReference type="Gene3D" id="3.50.50.60">
    <property type="entry name" value="FAD/NAD(P)-binding domain"/>
    <property type="match status" value="2"/>
</dbReference>
<comment type="caution">
    <text evidence="3">The sequence shown here is derived from an EMBL/GenBank/DDBJ whole genome shotgun (WGS) entry which is preliminary data.</text>
</comment>
<dbReference type="OrthoDB" id="337830at2"/>
<organism evidence="3">
    <name type="scientific">Cronobacter turicensis</name>
    <dbReference type="NCBI Taxonomy" id="413502"/>
    <lineage>
        <taxon>Bacteria</taxon>
        <taxon>Pseudomonadati</taxon>
        <taxon>Pseudomonadota</taxon>
        <taxon>Gammaproteobacteria</taxon>
        <taxon>Enterobacterales</taxon>
        <taxon>Enterobacteriaceae</taxon>
        <taxon>Cronobacter</taxon>
    </lineage>
</organism>
<comment type="similarity">
    <text evidence="1">Belongs to the flavin monoamine oxidase family.</text>
</comment>
<reference evidence="3" key="1">
    <citation type="submission" date="2016-12" db="EMBL/GenBank/DDBJ databases">
        <title>Analysis of the Molecular Diversity Among Cronobacter Species Isolated from Filth Flies Using a Pan Genomic DNA Microarray.</title>
        <authorList>
            <person name="Pava-Ripoll M."/>
            <person name="Tall B."/>
            <person name="Farber J."/>
            <person name="Fanning S."/>
            <person name="Lehner A."/>
            <person name="Stephan R."/>
            <person name="Pagotto F."/>
            <person name="Iverson C."/>
            <person name="Ziobro G."/>
            <person name="Miller A."/>
            <person name="Pearson R."/>
            <person name="Yan Q."/>
            <person name="Kim M."/>
            <person name="Jeong S."/>
            <person name="Park J."/>
            <person name="Jun S."/>
            <person name="Choi H."/>
            <person name="Chung T."/>
            <person name="Yoo Y."/>
            <person name="Park E."/>
            <person name="Hwang S."/>
            <person name="Lee B."/>
            <person name="Sathyamoorthy V."/>
            <person name="Carter L."/>
            <person name="Mammel M."/>
            <person name="Jackson S."/>
            <person name="Kothary M."/>
            <person name="Patel I."/>
            <person name="Grim C."/>
            <person name="Gopinath G."/>
            <person name="Gangiredla J."/>
            <person name="Chase H."/>
        </authorList>
    </citation>
    <scope>NUCLEOTIDE SEQUENCE [LARGE SCALE GENOMIC DNA]</scope>
    <source>
        <strain evidence="3">MOD1-Sh41s</strain>
    </source>
</reference>
<dbReference type="InterPro" id="IPR036188">
    <property type="entry name" value="FAD/NAD-bd_sf"/>
</dbReference>
<dbReference type="Pfam" id="PF13450">
    <property type="entry name" value="NAD_binding_8"/>
    <property type="match status" value="1"/>
</dbReference>
<accession>A0A2T7B318</accession>
<gene>
    <name evidence="3" type="ORF">BS411_14875</name>
</gene>
<proteinExistence type="inferred from homology"/>
<evidence type="ECO:0000256" key="1">
    <source>
        <dbReference type="ARBA" id="ARBA00005995"/>
    </source>
</evidence>
<dbReference type="GO" id="GO:0016491">
    <property type="term" value="F:oxidoreductase activity"/>
    <property type="evidence" value="ECO:0007669"/>
    <property type="project" value="InterPro"/>
</dbReference>
<sequence length="375" mass="40482">MKRTDVAIIGAGISGLYAGWLLEKTGIDYAILEGRPMTGGRLMVCAPDDAPDAPAASRNDRVDLGATWLWPAIQPQLHELLITLGVTLIPQNETGDMIYERARNLVSRHPGYTSSPAAMRVRGGMRRVTEALEARLLPGRVETDRRVQRITQAGEDILIESVSPEGETHSLHARHVLLALPPALAAAITFDPPLPDALAHAWRNTATWMAPHAKYVAFYTQDFWREQGLSGEARSGAGPMAEIHDVSVPGDVYALFGFLGVPAQTRRATDDATLRQRCRAQLARLFGEAAAHPIADVIKDWANDPFTAAASDLTLQPGHTVPPAAPADGAWQARLMGIASEWSPLFPGYLAGAIDAADEAINALLKRSHDTPGRQ</sequence>
<dbReference type="RefSeq" id="WP_075198961.1">
    <property type="nucleotide sequence ID" value="NZ_CP187985.1"/>
</dbReference>
<feature type="domain" description="Amine oxidase" evidence="2">
    <location>
        <begin position="119"/>
        <end position="360"/>
    </location>
</feature>
<dbReference type="PANTHER" id="PTHR43563">
    <property type="entry name" value="AMINE OXIDASE"/>
    <property type="match status" value="1"/>
</dbReference>
<evidence type="ECO:0000313" key="3">
    <source>
        <dbReference type="EMBL" id="PUX20321.1"/>
    </source>
</evidence>
<name>A0A2T7B318_9ENTR</name>
<dbReference type="SUPFAM" id="SSF51905">
    <property type="entry name" value="FAD/NAD(P)-binding domain"/>
    <property type="match status" value="1"/>
</dbReference>
<dbReference type="InterPro" id="IPR002937">
    <property type="entry name" value="Amino_oxidase"/>
</dbReference>
<evidence type="ECO:0000259" key="2">
    <source>
        <dbReference type="Pfam" id="PF01593"/>
    </source>
</evidence>
<dbReference type="AlphaFoldDB" id="A0A2T7B318"/>
<dbReference type="SUPFAM" id="SSF54373">
    <property type="entry name" value="FAD-linked reductases, C-terminal domain"/>
    <property type="match status" value="1"/>
</dbReference>
<dbReference type="Pfam" id="PF01593">
    <property type="entry name" value="Amino_oxidase"/>
    <property type="match status" value="1"/>
</dbReference>